<sequence>MSITNRFVTEEYGAVVVGAGHAGCEAALALARTGIKTLLLSLNLDSIAFMACNPSIGGTAKGHLVREIDALGGEMGVNADKTALQMRMLNVGKGAAVQSLRSQADKHAYHARMKKTLENTPNLTIRQSEAAEILTQNGKVSGVRTTYGEIIPARAAVLATGVYLNGAVIAGEWKQSAGPNGFAPATALTQNLIDLGFTVRRFKTGTPARVDGRTIDYSKCERQDGDTGIYPFSYLSDGVPQTQTPCYLTYTNEQTHAIIRANLHRSPLYAGVIKGTGPRYCPSIEDKVVRFADKERHQIFLEPECAGSNEVYVQGMSSSLPHDVQLAMYRTVPGLEHVQIMRYAYAIEYDCIDTLAVYPTLEYKHIEGLYTAGQINGTSGYEEAAAQGLIAGLNASLKLRGKPPLVLRRDEAYIGVLIDDLVTKGTNEPYRMMTSRAEYRICLRQDNADLRLTQKGYEAGLATPARYERFLQRKAAVERIAQKLNERISPKLCGDFLTERGFPAPAGGVSYADMLRRGIAIGEIEEAFGALAGERAEDIETAVIDVKYEGYLKRGLEQIEKAKQMEDRALPPDIDYEAIDGLRLEARQKLARIRPANLGQAGRISGVNPADIAVLMVYLSLKK</sequence>
<evidence type="ECO:0000256" key="8">
    <source>
        <dbReference type="ARBA" id="ARBA00023027"/>
    </source>
</evidence>
<feature type="domain" description="tRNA uridine 5-carboxymethylaminomethyl modification enzyme C-terminal subdomain" evidence="12">
    <location>
        <begin position="546"/>
        <end position="617"/>
    </location>
</feature>
<reference evidence="13" key="1">
    <citation type="journal article" date="2021" name="PeerJ">
        <title>Extensive microbial diversity within the chicken gut microbiome revealed by metagenomics and culture.</title>
        <authorList>
            <person name="Gilroy R."/>
            <person name="Ravi A."/>
            <person name="Getino M."/>
            <person name="Pursley I."/>
            <person name="Horton D.L."/>
            <person name="Alikhan N.F."/>
            <person name="Baker D."/>
            <person name="Gharbi K."/>
            <person name="Hall N."/>
            <person name="Watson M."/>
            <person name="Adriaenssens E.M."/>
            <person name="Foster-Nyarko E."/>
            <person name="Jarju S."/>
            <person name="Secka A."/>
            <person name="Antonio M."/>
            <person name="Oren A."/>
            <person name="Chaudhuri R.R."/>
            <person name="La Ragione R."/>
            <person name="Hildebrand F."/>
            <person name="Pallen M.J."/>
        </authorList>
    </citation>
    <scope>NUCLEOTIDE SEQUENCE</scope>
    <source>
        <strain evidence="13">2189</strain>
    </source>
</reference>
<evidence type="ECO:0000256" key="10">
    <source>
        <dbReference type="ARBA" id="ARBA00031800"/>
    </source>
</evidence>
<evidence type="ECO:0000259" key="12">
    <source>
        <dbReference type="SMART" id="SM01228"/>
    </source>
</evidence>
<comment type="cofactor">
    <cofactor evidence="1 11">
        <name>FAD</name>
        <dbReference type="ChEBI" id="CHEBI:57692"/>
    </cofactor>
</comment>
<evidence type="ECO:0000256" key="6">
    <source>
        <dbReference type="ARBA" id="ARBA00022694"/>
    </source>
</evidence>
<evidence type="ECO:0000256" key="3">
    <source>
        <dbReference type="ARBA" id="ARBA00007653"/>
    </source>
</evidence>
<protein>
    <recommendedName>
        <fullName evidence="4 11">tRNA uridine 5-carboxymethylaminomethyl modification enzyme MnmG</fullName>
    </recommendedName>
    <alternativeName>
        <fullName evidence="10 11">Glucose-inhibited division protein A</fullName>
    </alternativeName>
</protein>
<dbReference type="GO" id="GO:0030488">
    <property type="term" value="P:tRNA methylation"/>
    <property type="evidence" value="ECO:0007669"/>
    <property type="project" value="TreeGrafter"/>
</dbReference>
<comment type="similarity">
    <text evidence="3 11">Belongs to the MnmG family.</text>
</comment>
<gene>
    <name evidence="11 13" type="primary">mnmG</name>
    <name evidence="11" type="synonym">gidA</name>
    <name evidence="13" type="ORF">H9851_06865</name>
</gene>
<keyword evidence="6 11" id="KW-0819">tRNA processing</keyword>
<dbReference type="InterPro" id="IPR026904">
    <property type="entry name" value="MnmG_C"/>
</dbReference>
<keyword evidence="5 11" id="KW-0285">Flavoprotein</keyword>
<dbReference type="Gene3D" id="3.50.50.60">
    <property type="entry name" value="FAD/NAD(P)-binding domain"/>
    <property type="match status" value="2"/>
</dbReference>
<feature type="binding site" evidence="11">
    <location>
        <begin position="18"/>
        <end position="23"/>
    </location>
    <ligand>
        <name>FAD</name>
        <dbReference type="ChEBI" id="CHEBI:57692"/>
    </ligand>
</feature>
<evidence type="ECO:0000313" key="13">
    <source>
        <dbReference type="EMBL" id="HIX50979.1"/>
    </source>
</evidence>
<dbReference type="InterPro" id="IPR020595">
    <property type="entry name" value="MnmG-rel_CS"/>
</dbReference>
<dbReference type="FunFam" id="1.10.150.570:FF:000001">
    <property type="entry name" value="tRNA uridine 5-carboxymethylaminomethyl modification enzyme MnmG"/>
    <property type="match status" value="1"/>
</dbReference>
<dbReference type="PROSITE" id="PS01280">
    <property type="entry name" value="GIDA_1"/>
    <property type="match status" value="1"/>
</dbReference>
<evidence type="ECO:0000256" key="9">
    <source>
        <dbReference type="ARBA" id="ARBA00025948"/>
    </source>
</evidence>
<organism evidence="13 14">
    <name type="scientific">Candidatus Borkfalkia faecavium</name>
    <dbReference type="NCBI Taxonomy" id="2838508"/>
    <lineage>
        <taxon>Bacteria</taxon>
        <taxon>Bacillati</taxon>
        <taxon>Bacillota</taxon>
        <taxon>Clostridia</taxon>
        <taxon>Christensenellales</taxon>
        <taxon>Christensenellaceae</taxon>
        <taxon>Candidatus Borkfalkia</taxon>
    </lineage>
</organism>
<dbReference type="InterPro" id="IPR004416">
    <property type="entry name" value="MnmG"/>
</dbReference>
<evidence type="ECO:0000256" key="11">
    <source>
        <dbReference type="HAMAP-Rule" id="MF_00129"/>
    </source>
</evidence>
<dbReference type="Pfam" id="PF21680">
    <property type="entry name" value="GIDA_C_1st"/>
    <property type="match status" value="1"/>
</dbReference>
<dbReference type="Proteomes" id="UP000886847">
    <property type="component" value="Unassembled WGS sequence"/>
</dbReference>
<dbReference type="InterPro" id="IPR047001">
    <property type="entry name" value="MnmG_C_subdom"/>
</dbReference>
<evidence type="ECO:0000313" key="14">
    <source>
        <dbReference type="Proteomes" id="UP000886847"/>
    </source>
</evidence>
<evidence type="ECO:0000256" key="5">
    <source>
        <dbReference type="ARBA" id="ARBA00022630"/>
    </source>
</evidence>
<proteinExistence type="inferred from homology"/>
<dbReference type="Gene3D" id="1.10.150.570">
    <property type="entry name" value="GidA associated domain, C-terminal subdomain"/>
    <property type="match status" value="1"/>
</dbReference>
<dbReference type="InterPro" id="IPR044920">
    <property type="entry name" value="MnmG_C_subdom_sf"/>
</dbReference>
<dbReference type="EMBL" id="DXEW01000033">
    <property type="protein sequence ID" value="HIX50979.1"/>
    <property type="molecule type" value="Genomic_DNA"/>
</dbReference>
<dbReference type="PANTHER" id="PTHR11806:SF0">
    <property type="entry name" value="PROTEIN MTO1 HOMOLOG, MITOCHONDRIAL"/>
    <property type="match status" value="1"/>
</dbReference>
<reference evidence="13" key="2">
    <citation type="submission" date="2021-04" db="EMBL/GenBank/DDBJ databases">
        <authorList>
            <person name="Gilroy R."/>
        </authorList>
    </citation>
    <scope>NUCLEOTIDE SEQUENCE</scope>
    <source>
        <strain evidence="13">2189</strain>
    </source>
</reference>
<comment type="function">
    <text evidence="2 11">NAD-binding protein involved in the addition of a carboxymethylaminomethyl (cmnm) group at the wobble position (U34) of certain tRNAs, forming tRNA-cmnm(5)s(2)U34.</text>
</comment>
<dbReference type="AlphaFoldDB" id="A0A9D2AVT7"/>
<dbReference type="PANTHER" id="PTHR11806">
    <property type="entry name" value="GLUCOSE INHIBITED DIVISION PROTEIN A"/>
    <property type="match status" value="1"/>
</dbReference>
<comment type="subcellular location">
    <subcellularLocation>
        <location evidence="11">Cytoplasm</location>
    </subcellularLocation>
</comment>
<accession>A0A9D2AVT7</accession>
<dbReference type="InterPro" id="IPR002218">
    <property type="entry name" value="MnmG-rel"/>
</dbReference>
<evidence type="ECO:0000256" key="7">
    <source>
        <dbReference type="ARBA" id="ARBA00022827"/>
    </source>
</evidence>
<comment type="caution">
    <text evidence="11">Lacks conserved residue(s) required for the propagation of feature annotation.</text>
</comment>
<dbReference type="HAMAP" id="MF_00129">
    <property type="entry name" value="MnmG_GidA"/>
    <property type="match status" value="1"/>
</dbReference>
<dbReference type="NCBIfam" id="TIGR00136">
    <property type="entry name" value="mnmG_gidA"/>
    <property type="match status" value="1"/>
</dbReference>
<dbReference type="Gene3D" id="1.10.10.1800">
    <property type="entry name" value="tRNA uridine 5-carboxymethylaminomethyl modification enzyme MnmG/GidA"/>
    <property type="match status" value="1"/>
</dbReference>
<dbReference type="SMART" id="SM01228">
    <property type="entry name" value="GIDA_assoc_3"/>
    <property type="match status" value="1"/>
</dbReference>
<dbReference type="GO" id="GO:0050660">
    <property type="term" value="F:flavin adenine dinucleotide binding"/>
    <property type="evidence" value="ECO:0007669"/>
    <property type="project" value="UniProtKB-UniRule"/>
</dbReference>
<dbReference type="FunFam" id="3.50.50.60:FF:000002">
    <property type="entry name" value="tRNA uridine 5-carboxymethylaminomethyl modification enzyme MnmG"/>
    <property type="match status" value="1"/>
</dbReference>
<feature type="binding site" evidence="11">
    <location>
        <begin position="277"/>
        <end position="291"/>
    </location>
    <ligand>
        <name>NAD(+)</name>
        <dbReference type="ChEBI" id="CHEBI:57540"/>
    </ligand>
</feature>
<keyword evidence="11" id="KW-0963">Cytoplasm</keyword>
<dbReference type="PROSITE" id="PS01281">
    <property type="entry name" value="GIDA_2"/>
    <property type="match status" value="1"/>
</dbReference>
<name>A0A9D2AVT7_9FIRM</name>
<dbReference type="GO" id="GO:0002098">
    <property type="term" value="P:tRNA wobble uridine modification"/>
    <property type="evidence" value="ECO:0007669"/>
    <property type="project" value="InterPro"/>
</dbReference>
<keyword evidence="8 11" id="KW-0520">NAD</keyword>
<evidence type="ECO:0000256" key="4">
    <source>
        <dbReference type="ARBA" id="ARBA00020461"/>
    </source>
</evidence>
<evidence type="ECO:0000256" key="2">
    <source>
        <dbReference type="ARBA" id="ARBA00003717"/>
    </source>
</evidence>
<dbReference type="Pfam" id="PF13932">
    <property type="entry name" value="SAM_GIDA_C"/>
    <property type="match status" value="1"/>
</dbReference>
<dbReference type="InterPro" id="IPR049312">
    <property type="entry name" value="GIDA_C_N"/>
</dbReference>
<dbReference type="GO" id="GO:0005829">
    <property type="term" value="C:cytosol"/>
    <property type="evidence" value="ECO:0007669"/>
    <property type="project" value="TreeGrafter"/>
</dbReference>
<dbReference type="InterPro" id="IPR036188">
    <property type="entry name" value="FAD/NAD-bd_sf"/>
</dbReference>
<dbReference type="Pfam" id="PF01134">
    <property type="entry name" value="GIDA"/>
    <property type="match status" value="1"/>
</dbReference>
<dbReference type="InterPro" id="IPR040131">
    <property type="entry name" value="MnmG_N"/>
</dbReference>
<comment type="subunit">
    <text evidence="9 11">Homodimer. Heterotetramer of two MnmE and two MnmG subunits.</text>
</comment>
<keyword evidence="7 11" id="KW-0274">FAD</keyword>
<evidence type="ECO:0000256" key="1">
    <source>
        <dbReference type="ARBA" id="ARBA00001974"/>
    </source>
</evidence>
<dbReference type="SUPFAM" id="SSF51905">
    <property type="entry name" value="FAD/NAD(P)-binding domain"/>
    <property type="match status" value="1"/>
</dbReference>
<comment type="caution">
    <text evidence="13">The sequence shown here is derived from an EMBL/GenBank/DDBJ whole genome shotgun (WGS) entry which is preliminary data.</text>
</comment>